<keyword evidence="4" id="KW-0560">Oxidoreductase</keyword>
<dbReference type="GO" id="GO:0046872">
    <property type="term" value="F:metal ion binding"/>
    <property type="evidence" value="ECO:0007669"/>
    <property type="project" value="UniProtKB-KW"/>
</dbReference>
<dbReference type="GeneID" id="30169989"/>
<keyword evidence="3" id="KW-0479">Metal-binding</keyword>
<proteinExistence type="inferred from homology"/>
<gene>
    <name evidence="7" type="ORF">I206_103375</name>
</gene>
<dbReference type="KEGG" id="kpin:30169989"/>
<evidence type="ECO:0000256" key="6">
    <source>
        <dbReference type="SAM" id="MobiDB-lite"/>
    </source>
</evidence>
<sequence length="417" mass="46627">MTVDHIHPFLKGNFAPVTEEYISHPCEIVQGEIPVEVLGGQYIRNGGNPVYPPEQGRHYHCVANTSVIWWGRGLGLIDDEDEVEAILEPPDQRLLATCESGPPLEVRLPELQTVGWDRLNDQGESLSDRRGRWEWWKRFGLSRVQEMFDAPHVRYSVIDRTGRHVVWKQGVDVGRAKMFRSAKLVYAAGAVDVPIVEKTFGENDVVRLQYYRFDMVGYNGGVCQSAQRITHNFPLTAIPFEFPTLPTHLGMTAARYVYGCTMQSGSFDERLGGAAKVDCIAKIDVLDLIRKGQRRGAGKNDQPVDSRSSAQIVQDWERGIVGPIELFTMPPGWYAQEPRFVPREAADSEDDGYLMTYEGALWPARSFRSRLSDQKSTGSGVTTPGSRSAAAQGRSLKTSALCIHPVRSPNVQRKIPN</sequence>
<evidence type="ECO:0000256" key="2">
    <source>
        <dbReference type="ARBA" id="ARBA00006787"/>
    </source>
</evidence>
<evidence type="ECO:0000256" key="5">
    <source>
        <dbReference type="ARBA" id="ARBA00023004"/>
    </source>
</evidence>
<dbReference type="Proteomes" id="UP000094020">
    <property type="component" value="Chromosome 4"/>
</dbReference>
<dbReference type="RefSeq" id="XP_070058845.1">
    <property type="nucleotide sequence ID" value="XM_070202744.1"/>
</dbReference>
<dbReference type="PANTHER" id="PTHR10543">
    <property type="entry name" value="BETA-CAROTENE DIOXYGENASE"/>
    <property type="match status" value="1"/>
</dbReference>
<keyword evidence="8" id="KW-1185">Reference proteome</keyword>
<evidence type="ECO:0000256" key="1">
    <source>
        <dbReference type="ARBA" id="ARBA00001954"/>
    </source>
</evidence>
<evidence type="ECO:0000256" key="3">
    <source>
        <dbReference type="ARBA" id="ARBA00022723"/>
    </source>
</evidence>
<comment type="similarity">
    <text evidence="2">Belongs to the carotenoid oxygenase family.</text>
</comment>
<keyword evidence="5" id="KW-0408">Iron</keyword>
<dbReference type="EMBL" id="CP144522">
    <property type="protein sequence ID" value="WWC69436.1"/>
    <property type="molecule type" value="Genomic_DNA"/>
</dbReference>
<feature type="region of interest" description="Disordered" evidence="6">
    <location>
        <begin position="372"/>
        <end position="417"/>
    </location>
</feature>
<dbReference type="AlphaFoldDB" id="A0AAJ8MMZ1"/>
<comment type="cofactor">
    <cofactor evidence="1">
        <name>Fe(2+)</name>
        <dbReference type="ChEBI" id="CHEBI:29033"/>
    </cofactor>
</comment>
<dbReference type="GO" id="GO:0010436">
    <property type="term" value="F:carotenoid dioxygenase activity"/>
    <property type="evidence" value="ECO:0007669"/>
    <property type="project" value="TreeGrafter"/>
</dbReference>
<evidence type="ECO:0000256" key="4">
    <source>
        <dbReference type="ARBA" id="ARBA00023002"/>
    </source>
</evidence>
<reference evidence="7" key="2">
    <citation type="submission" date="2024-02" db="EMBL/GenBank/DDBJ databases">
        <title>Comparative genomics of Cryptococcus and Kwoniella reveals pathogenesis evolution and contrasting modes of karyotype evolution via chromosome fusion or intercentromeric recombination.</title>
        <authorList>
            <person name="Coelho M.A."/>
            <person name="David-Palma M."/>
            <person name="Shea T."/>
            <person name="Bowers K."/>
            <person name="McGinley-Smith S."/>
            <person name="Mohammad A.W."/>
            <person name="Gnirke A."/>
            <person name="Yurkov A.M."/>
            <person name="Nowrousian M."/>
            <person name="Sun S."/>
            <person name="Cuomo C.A."/>
            <person name="Heitman J."/>
        </authorList>
    </citation>
    <scope>NUCLEOTIDE SEQUENCE</scope>
    <source>
        <strain evidence="7">CBS 10737</strain>
    </source>
</reference>
<dbReference type="GO" id="GO:0016121">
    <property type="term" value="P:carotene catabolic process"/>
    <property type="evidence" value="ECO:0007669"/>
    <property type="project" value="TreeGrafter"/>
</dbReference>
<reference evidence="7" key="1">
    <citation type="submission" date="2013-07" db="EMBL/GenBank/DDBJ databases">
        <authorList>
            <consortium name="The Broad Institute Genome Sequencing Platform"/>
            <person name="Cuomo C."/>
            <person name="Litvintseva A."/>
            <person name="Chen Y."/>
            <person name="Heitman J."/>
            <person name="Sun S."/>
            <person name="Springer D."/>
            <person name="Dromer F."/>
            <person name="Young S.K."/>
            <person name="Zeng Q."/>
            <person name="Gargeya S."/>
            <person name="Fitzgerald M."/>
            <person name="Abouelleil A."/>
            <person name="Alvarado L."/>
            <person name="Berlin A.M."/>
            <person name="Chapman S.B."/>
            <person name="Dewar J."/>
            <person name="Goldberg J."/>
            <person name="Griggs A."/>
            <person name="Gujja S."/>
            <person name="Hansen M."/>
            <person name="Howarth C."/>
            <person name="Imamovic A."/>
            <person name="Larimer J."/>
            <person name="McCowan C."/>
            <person name="Murphy C."/>
            <person name="Pearson M."/>
            <person name="Priest M."/>
            <person name="Roberts A."/>
            <person name="Saif S."/>
            <person name="Shea T."/>
            <person name="Sykes S."/>
            <person name="Wortman J."/>
            <person name="Nusbaum C."/>
            <person name="Birren B."/>
        </authorList>
    </citation>
    <scope>NUCLEOTIDE SEQUENCE</scope>
    <source>
        <strain evidence="7">CBS 10737</strain>
    </source>
</reference>
<name>A0AAJ8MMZ1_9TREE</name>
<dbReference type="Pfam" id="PF03055">
    <property type="entry name" value="RPE65"/>
    <property type="match status" value="1"/>
</dbReference>
<evidence type="ECO:0000313" key="7">
    <source>
        <dbReference type="EMBL" id="WWC69436.1"/>
    </source>
</evidence>
<organism evidence="7 8">
    <name type="scientific">Kwoniella pini CBS 10737</name>
    <dbReference type="NCBI Taxonomy" id="1296096"/>
    <lineage>
        <taxon>Eukaryota</taxon>
        <taxon>Fungi</taxon>
        <taxon>Dikarya</taxon>
        <taxon>Basidiomycota</taxon>
        <taxon>Agaricomycotina</taxon>
        <taxon>Tremellomycetes</taxon>
        <taxon>Tremellales</taxon>
        <taxon>Cryptococcaceae</taxon>
        <taxon>Kwoniella</taxon>
    </lineage>
</organism>
<dbReference type="PANTHER" id="PTHR10543:SF89">
    <property type="entry name" value="CAROTENOID 9,10(9',10')-CLEAVAGE DIOXYGENASE 1"/>
    <property type="match status" value="1"/>
</dbReference>
<protein>
    <submittedName>
        <fullName evidence="7">Uncharacterized protein</fullName>
    </submittedName>
</protein>
<dbReference type="InterPro" id="IPR004294">
    <property type="entry name" value="Carotenoid_Oase"/>
</dbReference>
<evidence type="ECO:0000313" key="8">
    <source>
        <dbReference type="Proteomes" id="UP000094020"/>
    </source>
</evidence>
<feature type="compositionally biased region" description="Polar residues" evidence="6">
    <location>
        <begin position="374"/>
        <end position="386"/>
    </location>
</feature>
<accession>A0AAJ8MMZ1</accession>